<protein>
    <submittedName>
        <fullName evidence="2">Uncharacterized protein</fullName>
    </submittedName>
</protein>
<dbReference type="AlphaFoldDB" id="A0A1G7BJD7"/>
<evidence type="ECO:0000313" key="2">
    <source>
        <dbReference type="EMBL" id="SDE26385.1"/>
    </source>
</evidence>
<dbReference type="EMBL" id="JAWXXP010000001">
    <property type="protein sequence ID" value="MDX5993149.1"/>
    <property type="molecule type" value="Genomic_DNA"/>
</dbReference>
<reference evidence="2 3" key="1">
    <citation type="submission" date="2016-10" db="EMBL/GenBank/DDBJ databases">
        <authorList>
            <person name="de Groot N.N."/>
        </authorList>
    </citation>
    <scope>NUCLEOTIDE SEQUENCE [LARGE SCALE GENOMIC DNA]</scope>
    <source>
        <strain evidence="2 3">JCM 10630</strain>
    </source>
</reference>
<evidence type="ECO:0000313" key="4">
    <source>
        <dbReference type="Proteomes" id="UP001278050"/>
    </source>
</evidence>
<proteinExistence type="predicted"/>
<accession>A0A1G7BJD7</accession>
<dbReference type="RefSeq" id="WP_139202934.1">
    <property type="nucleotide sequence ID" value="NZ_CBCSET010000003.1"/>
</dbReference>
<gene>
    <name evidence="2" type="ORF">SAMN05216575_102242</name>
    <name evidence="1" type="ORF">SIM71_13850</name>
</gene>
<dbReference type="OrthoDB" id="2615127at2"/>
<evidence type="ECO:0000313" key="3">
    <source>
        <dbReference type="Proteomes" id="UP000182413"/>
    </source>
</evidence>
<reference evidence="1 4" key="2">
    <citation type="submission" date="2023-11" db="EMBL/GenBank/DDBJ databases">
        <title>MicrobeMod: A computational toolkit for identifying prokaryotic methylation and restriction-modification with nanopore sequencing.</title>
        <authorList>
            <person name="Crits-Christoph A."/>
            <person name="Kang S.C."/>
            <person name="Lee H."/>
            <person name="Ostrov N."/>
        </authorList>
    </citation>
    <scope>NUCLEOTIDE SEQUENCE [LARGE SCALE GENOMIC DNA]</scope>
    <source>
        <strain evidence="1 4">ATCC BAA-571</strain>
    </source>
</reference>
<name>A0A1G7BJD7_9GAMM</name>
<dbReference type="Proteomes" id="UP001278050">
    <property type="component" value="Unassembled WGS sequence"/>
</dbReference>
<dbReference type="Proteomes" id="UP000182413">
    <property type="component" value="Unassembled WGS sequence"/>
</dbReference>
<organism evidence="2 3">
    <name type="scientific">Ectopseudomonas alcaliphila</name>
    <dbReference type="NCBI Taxonomy" id="101564"/>
    <lineage>
        <taxon>Bacteria</taxon>
        <taxon>Pseudomonadati</taxon>
        <taxon>Pseudomonadota</taxon>
        <taxon>Gammaproteobacteria</taxon>
        <taxon>Pseudomonadales</taxon>
        <taxon>Pseudomonadaceae</taxon>
        <taxon>Ectopseudomonas</taxon>
    </lineage>
</organism>
<evidence type="ECO:0000313" key="1">
    <source>
        <dbReference type="EMBL" id="MDX5993149.1"/>
    </source>
</evidence>
<dbReference type="EMBL" id="FNAE01000002">
    <property type="protein sequence ID" value="SDE26385.1"/>
    <property type="molecule type" value="Genomic_DNA"/>
</dbReference>
<keyword evidence="4" id="KW-1185">Reference proteome</keyword>
<sequence length="142" mass="16087">MKIYLTPENVDFEISTVGVHVVYSDVEGSTIEVDARIPDAVQIDSYTKVKIHFPLTAELTCVTMNFFELHHKDIVLGECSARGAKKNQAPGIYTIENSEKLKLKSKIYDPHNIFNLRHYLVCGSDSYVEVISQQYTAHKKIP</sequence>